<organism evidence="1 2">
    <name type="scientific">Aspergillus melleus</name>
    <dbReference type="NCBI Taxonomy" id="138277"/>
    <lineage>
        <taxon>Eukaryota</taxon>
        <taxon>Fungi</taxon>
        <taxon>Dikarya</taxon>
        <taxon>Ascomycota</taxon>
        <taxon>Pezizomycotina</taxon>
        <taxon>Eurotiomycetes</taxon>
        <taxon>Eurotiomycetidae</taxon>
        <taxon>Eurotiales</taxon>
        <taxon>Aspergillaceae</taxon>
        <taxon>Aspergillus</taxon>
        <taxon>Aspergillus subgen. Circumdati</taxon>
    </lineage>
</organism>
<evidence type="ECO:0000313" key="2">
    <source>
        <dbReference type="Proteomes" id="UP001177260"/>
    </source>
</evidence>
<comment type="caution">
    <text evidence="1">The sequence shown here is derived from an EMBL/GenBank/DDBJ whole genome shotgun (WGS) entry which is preliminary data.</text>
</comment>
<gene>
    <name evidence="1" type="ORF">N8T08_004564</name>
</gene>
<sequence>MYVPQSPRGGAFFAAQEGSAWRIWHSVGGRFHRAIDDQHKRYGDIVRISPNELSCASVESWKAIYGAVKPPMVKSEFYEIYGSGFRSLCIGSERNPQRHSRMKKSLAAAFSTKALAEQESIINSCVDRFLDRLREDGHSSTGLNMTKWFEMLAFDLLGEMAFGESFHCVDTGKSHFWSDMIEEHLYFITILDNLRRYPVFAAIGKLILPGLTVGVRNRHTNYSRNKVIRRLEAKSPRADFMSHLIKKVEDGEMELEELSAHASTLVIAGGETVATFLAATTYHLLSNTSVYQKLRAEIRNRYRFASDIDATSALQLPYLQAVISEGLRIYPPGSQGFPRNTPAEGAVVNGIDIPGNVEVYTSAWTVTHDTRYFHNPFEFNPDRWLDQDCTDIKEASQPFSLGPRGCLGRNFAMMEISLILAKMHFVFDAELVNRAQGWESESRLHVMWWKPSLAVRFYPAAVAKTGGSV</sequence>
<protein>
    <submittedName>
        <fullName evidence="1">Uncharacterized protein</fullName>
    </submittedName>
</protein>
<dbReference type="EMBL" id="JAOPJF010000026">
    <property type="protein sequence ID" value="KAK1145131.1"/>
    <property type="molecule type" value="Genomic_DNA"/>
</dbReference>
<proteinExistence type="predicted"/>
<accession>A0ACC3B465</accession>
<keyword evidence="2" id="KW-1185">Reference proteome</keyword>
<evidence type="ECO:0000313" key="1">
    <source>
        <dbReference type="EMBL" id="KAK1145131.1"/>
    </source>
</evidence>
<name>A0ACC3B465_9EURO</name>
<dbReference type="Proteomes" id="UP001177260">
    <property type="component" value="Unassembled WGS sequence"/>
</dbReference>
<reference evidence="1 2" key="1">
    <citation type="journal article" date="2023" name="ACS Omega">
        <title>Identification of the Neoaspergillic Acid Biosynthesis Gene Cluster by Establishing an In Vitro CRISPR-Ribonucleoprotein Genetic System in Aspergillus melleus.</title>
        <authorList>
            <person name="Yuan B."/>
            <person name="Grau M.F."/>
            <person name="Murata R.M."/>
            <person name="Torok T."/>
            <person name="Venkateswaran K."/>
            <person name="Stajich J.E."/>
            <person name="Wang C.C.C."/>
        </authorList>
    </citation>
    <scope>NUCLEOTIDE SEQUENCE [LARGE SCALE GENOMIC DNA]</scope>
    <source>
        <strain evidence="1 2">IMV 1140</strain>
    </source>
</reference>